<feature type="compositionally biased region" description="Basic residues" evidence="1">
    <location>
        <begin position="19"/>
        <end position="28"/>
    </location>
</feature>
<protein>
    <submittedName>
        <fullName evidence="2">Uncharacterized protein</fullName>
    </submittedName>
</protein>
<feature type="region of interest" description="Disordered" evidence="1">
    <location>
        <begin position="16"/>
        <end position="37"/>
    </location>
</feature>
<gene>
    <name evidence="2" type="ORF">OSTLU_92826</name>
</gene>
<dbReference type="GeneID" id="5002287"/>
<keyword evidence="3" id="KW-1185">Reference proteome</keyword>
<dbReference type="OMA" id="YRILCEY"/>
<evidence type="ECO:0000256" key="1">
    <source>
        <dbReference type="SAM" id="MobiDB-lite"/>
    </source>
</evidence>
<evidence type="ECO:0000313" key="2">
    <source>
        <dbReference type="EMBL" id="ABO96421.1"/>
    </source>
</evidence>
<proteinExistence type="predicted"/>
<dbReference type="OrthoDB" id="10482828at2759"/>
<accession>A4RY89</accession>
<dbReference type="AlphaFoldDB" id="A4RY89"/>
<evidence type="ECO:0000313" key="3">
    <source>
        <dbReference type="Proteomes" id="UP000001568"/>
    </source>
</evidence>
<dbReference type="RefSeq" id="XP_001418128.1">
    <property type="nucleotide sequence ID" value="XM_001418091.1"/>
</dbReference>
<sequence>LAATFTRLHAHARDAHVARAGKGKRKSQRLGTGGGVLDAATTTQSTKNIAGAVGPVSCDADAMTDTVEFFLFARRKTSAGGDDERWLPLGDVVFERSTNVEDVARERYRILCEYARKRYLRLNVGKGGLEIGARVQKGVAKHPDARDATEIVYVACEETALTWDATAAADATKRFGSFPAMLRLLNNAEPLTAAVKNRMLKASAQFAAE</sequence>
<name>A4RY89_OSTLU</name>
<dbReference type="Proteomes" id="UP000001568">
    <property type="component" value="Chromosome 6"/>
</dbReference>
<reference evidence="2 3" key="1">
    <citation type="journal article" date="2007" name="Proc. Natl. Acad. Sci. U.S.A.">
        <title>The tiny eukaryote Ostreococcus provides genomic insights into the paradox of plankton speciation.</title>
        <authorList>
            <person name="Palenik B."/>
            <person name="Grimwood J."/>
            <person name="Aerts A."/>
            <person name="Rouze P."/>
            <person name="Salamov A."/>
            <person name="Putnam N."/>
            <person name="Dupont C."/>
            <person name="Jorgensen R."/>
            <person name="Derelle E."/>
            <person name="Rombauts S."/>
            <person name="Zhou K."/>
            <person name="Otillar R."/>
            <person name="Merchant S.S."/>
            <person name="Podell S."/>
            <person name="Gaasterland T."/>
            <person name="Napoli C."/>
            <person name="Gendler K."/>
            <person name="Manuell A."/>
            <person name="Tai V."/>
            <person name="Vallon O."/>
            <person name="Piganeau G."/>
            <person name="Jancek S."/>
            <person name="Heijde M."/>
            <person name="Jabbari K."/>
            <person name="Bowler C."/>
            <person name="Lohr M."/>
            <person name="Robbens S."/>
            <person name="Werner G."/>
            <person name="Dubchak I."/>
            <person name="Pazour G.J."/>
            <person name="Ren Q."/>
            <person name="Paulsen I."/>
            <person name="Delwiche C."/>
            <person name="Schmutz J."/>
            <person name="Rokhsar D."/>
            <person name="Van de Peer Y."/>
            <person name="Moreau H."/>
            <person name="Grigoriev I.V."/>
        </authorList>
    </citation>
    <scope>NUCLEOTIDE SEQUENCE [LARGE SCALE GENOMIC DNA]</scope>
    <source>
        <strain evidence="2 3">CCE9901</strain>
    </source>
</reference>
<dbReference type="KEGG" id="olu:OSTLU_92826"/>
<dbReference type="HOGENOM" id="CLU_1317339_0_0_1"/>
<feature type="non-terminal residue" evidence="2">
    <location>
        <position position="1"/>
    </location>
</feature>
<dbReference type="EMBL" id="CP000586">
    <property type="protein sequence ID" value="ABO96421.1"/>
    <property type="molecule type" value="Genomic_DNA"/>
</dbReference>
<organism evidence="2 3">
    <name type="scientific">Ostreococcus lucimarinus (strain CCE9901)</name>
    <dbReference type="NCBI Taxonomy" id="436017"/>
    <lineage>
        <taxon>Eukaryota</taxon>
        <taxon>Viridiplantae</taxon>
        <taxon>Chlorophyta</taxon>
        <taxon>Mamiellophyceae</taxon>
        <taxon>Mamiellales</taxon>
        <taxon>Bathycoccaceae</taxon>
        <taxon>Ostreococcus</taxon>
    </lineage>
</organism>